<dbReference type="PANTHER" id="PTHR31942">
    <property type="entry name" value="MLO-LIKE PROTEIN 1"/>
    <property type="match status" value="1"/>
</dbReference>
<comment type="similarity">
    <text evidence="2">Belongs to the MLO family.</text>
</comment>
<evidence type="ECO:0000256" key="5">
    <source>
        <dbReference type="ARBA" id="ARBA00022989"/>
    </source>
</evidence>
<evidence type="ECO:0000256" key="3">
    <source>
        <dbReference type="ARBA" id="ARBA00022692"/>
    </source>
</evidence>
<evidence type="ECO:0000256" key="2">
    <source>
        <dbReference type="ARBA" id="ARBA00006574"/>
    </source>
</evidence>
<keyword evidence="5 8" id="KW-1133">Transmembrane helix</keyword>
<dbReference type="Pfam" id="PF03094">
    <property type="entry name" value="Mlo"/>
    <property type="match status" value="1"/>
</dbReference>
<keyword evidence="9" id="KW-0732">Signal</keyword>
<evidence type="ECO:0000256" key="8">
    <source>
        <dbReference type="SAM" id="Phobius"/>
    </source>
</evidence>
<evidence type="ECO:0000256" key="4">
    <source>
        <dbReference type="ARBA" id="ARBA00022821"/>
    </source>
</evidence>
<sequence>MYSSMFRKLFCSVLFSWLCFGGLAMAAGESSSCSRDLDQTPTWAVAAVCTVFILVSIALEKSLHKVWTWLGQNKKKALLEALEKVKAELMILGFISLLLTFDQSYIVRICIPEKLADNMLPCPYRYKEAKKASVVKRNIVGNFCLMNVDI</sequence>
<keyword evidence="7" id="KW-0568">Pathogenesis-related protein</keyword>
<feature type="signal peptide" evidence="9">
    <location>
        <begin position="1"/>
        <end position="26"/>
    </location>
</feature>
<keyword evidence="3 8" id="KW-0812">Transmembrane</keyword>
<dbReference type="GO" id="GO:0006952">
    <property type="term" value="P:defense response"/>
    <property type="evidence" value="ECO:0007669"/>
    <property type="project" value="UniProtKB-KW"/>
</dbReference>
<dbReference type="AlphaFoldDB" id="A0A445GWP3"/>
<evidence type="ECO:0000313" key="11">
    <source>
        <dbReference type="Proteomes" id="UP000289340"/>
    </source>
</evidence>
<gene>
    <name evidence="10" type="ORF">D0Y65_041690</name>
</gene>
<dbReference type="PANTHER" id="PTHR31942:SF49">
    <property type="entry name" value="MLO-LIKE PROTEIN 8"/>
    <property type="match status" value="1"/>
</dbReference>
<dbReference type="EMBL" id="QZWG01000015">
    <property type="protein sequence ID" value="RZB65735.1"/>
    <property type="molecule type" value="Genomic_DNA"/>
</dbReference>
<evidence type="ECO:0000313" key="10">
    <source>
        <dbReference type="EMBL" id="RZB65735.1"/>
    </source>
</evidence>
<dbReference type="InterPro" id="IPR004326">
    <property type="entry name" value="Mlo"/>
</dbReference>
<evidence type="ECO:0000256" key="1">
    <source>
        <dbReference type="ARBA" id="ARBA00004141"/>
    </source>
</evidence>
<organism evidence="10 11">
    <name type="scientific">Glycine soja</name>
    <name type="common">Wild soybean</name>
    <dbReference type="NCBI Taxonomy" id="3848"/>
    <lineage>
        <taxon>Eukaryota</taxon>
        <taxon>Viridiplantae</taxon>
        <taxon>Streptophyta</taxon>
        <taxon>Embryophyta</taxon>
        <taxon>Tracheophyta</taxon>
        <taxon>Spermatophyta</taxon>
        <taxon>Magnoliopsida</taxon>
        <taxon>eudicotyledons</taxon>
        <taxon>Gunneridae</taxon>
        <taxon>Pentapetalae</taxon>
        <taxon>rosids</taxon>
        <taxon>fabids</taxon>
        <taxon>Fabales</taxon>
        <taxon>Fabaceae</taxon>
        <taxon>Papilionoideae</taxon>
        <taxon>50 kb inversion clade</taxon>
        <taxon>NPAAA clade</taxon>
        <taxon>indigoferoid/millettioid clade</taxon>
        <taxon>Phaseoleae</taxon>
        <taxon>Glycine</taxon>
        <taxon>Glycine subgen. Soja</taxon>
    </lineage>
</organism>
<keyword evidence="11" id="KW-1185">Reference proteome</keyword>
<proteinExistence type="inferred from homology"/>
<dbReference type="Proteomes" id="UP000289340">
    <property type="component" value="Chromosome 15"/>
</dbReference>
<reference evidence="10 11" key="1">
    <citation type="submission" date="2018-09" db="EMBL/GenBank/DDBJ databases">
        <title>A high-quality reference genome of wild soybean provides a powerful tool to mine soybean genomes.</title>
        <authorList>
            <person name="Xie M."/>
            <person name="Chung C.Y.L."/>
            <person name="Li M.-W."/>
            <person name="Wong F.-L."/>
            <person name="Chan T.-F."/>
            <person name="Lam H.-M."/>
        </authorList>
    </citation>
    <scope>NUCLEOTIDE SEQUENCE [LARGE SCALE GENOMIC DNA]</scope>
    <source>
        <strain evidence="11">cv. W05</strain>
        <tissue evidence="10">Hypocotyl of etiolated seedlings</tissue>
    </source>
</reference>
<comment type="caution">
    <text evidence="10">The sequence shown here is derived from an EMBL/GenBank/DDBJ whole genome shotgun (WGS) entry which is preliminary data.</text>
</comment>
<evidence type="ECO:0000256" key="6">
    <source>
        <dbReference type="ARBA" id="ARBA00023136"/>
    </source>
</evidence>
<accession>A0A445GWP3</accession>
<feature type="chain" id="PRO_5019489540" evidence="9">
    <location>
        <begin position="27"/>
        <end position="150"/>
    </location>
</feature>
<evidence type="ECO:0000256" key="9">
    <source>
        <dbReference type="SAM" id="SignalP"/>
    </source>
</evidence>
<feature type="transmembrane region" description="Helical" evidence="8">
    <location>
        <begin position="42"/>
        <end position="59"/>
    </location>
</feature>
<comment type="subcellular location">
    <subcellularLocation>
        <location evidence="1">Membrane</location>
        <topology evidence="1">Multi-pass membrane protein</topology>
    </subcellularLocation>
</comment>
<protein>
    <submittedName>
        <fullName evidence="10">MLO-like protein 10</fullName>
    </submittedName>
</protein>
<keyword evidence="6 8" id="KW-0472">Membrane</keyword>
<name>A0A445GWP3_GLYSO</name>
<dbReference type="GO" id="GO:0016020">
    <property type="term" value="C:membrane"/>
    <property type="evidence" value="ECO:0007669"/>
    <property type="project" value="UniProtKB-SubCell"/>
</dbReference>
<evidence type="ECO:0000256" key="7">
    <source>
        <dbReference type="ARBA" id="ARBA00023265"/>
    </source>
</evidence>
<keyword evidence="4" id="KW-0611">Plant defense</keyword>